<name>A0A3S5ATP1_9PLAT</name>
<organism evidence="1 2">
    <name type="scientific">Protopolystoma xenopodis</name>
    <dbReference type="NCBI Taxonomy" id="117903"/>
    <lineage>
        <taxon>Eukaryota</taxon>
        <taxon>Metazoa</taxon>
        <taxon>Spiralia</taxon>
        <taxon>Lophotrochozoa</taxon>
        <taxon>Platyhelminthes</taxon>
        <taxon>Monogenea</taxon>
        <taxon>Polyopisthocotylea</taxon>
        <taxon>Polystomatidea</taxon>
        <taxon>Polystomatidae</taxon>
        <taxon>Protopolystoma</taxon>
    </lineage>
</organism>
<sequence>MNCIQTSFPASSIRSPLSLGPLTLDLRPEALPTQLEHYRHVFDDADPGLVGMMSHSSVNTSPSVMSPSLLCRKAKAVESVASRLARLGLCGRYTPRRQDIQDRSKLKTNSFVAIFIHLYFVQIFTKVNLTESFIHPKSP</sequence>
<accession>A0A3S5ATP1</accession>
<protein>
    <submittedName>
        <fullName evidence="1">Uncharacterized protein</fullName>
    </submittedName>
</protein>
<dbReference type="Proteomes" id="UP000784294">
    <property type="component" value="Unassembled WGS sequence"/>
</dbReference>
<gene>
    <name evidence="1" type="ORF">PXEA_LOCUS18401</name>
</gene>
<comment type="caution">
    <text evidence="1">The sequence shown here is derived from an EMBL/GenBank/DDBJ whole genome shotgun (WGS) entry which is preliminary data.</text>
</comment>
<proteinExistence type="predicted"/>
<dbReference type="EMBL" id="CAAALY010070876">
    <property type="protein sequence ID" value="VEL24961.1"/>
    <property type="molecule type" value="Genomic_DNA"/>
</dbReference>
<keyword evidence="2" id="KW-1185">Reference proteome</keyword>
<reference evidence="1" key="1">
    <citation type="submission" date="2018-11" db="EMBL/GenBank/DDBJ databases">
        <authorList>
            <consortium name="Pathogen Informatics"/>
        </authorList>
    </citation>
    <scope>NUCLEOTIDE SEQUENCE</scope>
</reference>
<evidence type="ECO:0000313" key="2">
    <source>
        <dbReference type="Proteomes" id="UP000784294"/>
    </source>
</evidence>
<evidence type="ECO:0000313" key="1">
    <source>
        <dbReference type="EMBL" id="VEL24961.1"/>
    </source>
</evidence>
<dbReference type="AlphaFoldDB" id="A0A3S5ATP1"/>